<protein>
    <submittedName>
        <fullName evidence="3">Vegetative incompatibility protein HET-E-1</fullName>
    </submittedName>
</protein>
<feature type="transmembrane region" description="Helical" evidence="1">
    <location>
        <begin position="579"/>
        <end position="599"/>
    </location>
</feature>
<feature type="transmembrane region" description="Helical" evidence="1">
    <location>
        <begin position="486"/>
        <end position="507"/>
    </location>
</feature>
<gene>
    <name evidence="3" type="ORF">CLAFUR5_14475</name>
</gene>
<keyword evidence="1" id="KW-0472">Membrane</keyword>
<dbReference type="GeneID" id="71994353"/>
<dbReference type="OrthoDB" id="674604at2759"/>
<dbReference type="RefSeq" id="XP_047769315.1">
    <property type="nucleotide sequence ID" value="XM_047913623.1"/>
</dbReference>
<keyword evidence="1" id="KW-0812">Transmembrane</keyword>
<dbReference type="Pfam" id="PF06985">
    <property type="entry name" value="HET"/>
    <property type="match status" value="1"/>
</dbReference>
<feature type="domain" description="Heterokaryon incompatibility" evidence="2">
    <location>
        <begin position="21"/>
        <end position="155"/>
    </location>
</feature>
<reference evidence="3" key="1">
    <citation type="submission" date="2021-12" db="EMBL/GenBank/DDBJ databases">
        <authorList>
            <person name="Zaccaron A."/>
            <person name="Stergiopoulos I."/>
        </authorList>
    </citation>
    <scope>NUCLEOTIDE SEQUENCE</scope>
    <source>
        <strain evidence="3">Race5_Kim</strain>
    </source>
</reference>
<dbReference type="Proteomes" id="UP000756132">
    <property type="component" value="Chromosome 13"/>
</dbReference>
<dbReference type="PANTHER" id="PTHR10622:SF10">
    <property type="entry name" value="HET DOMAIN-CONTAINING PROTEIN"/>
    <property type="match status" value="1"/>
</dbReference>
<keyword evidence="4" id="KW-1185">Reference proteome</keyword>
<name>A0A9Q8PM78_PASFU</name>
<evidence type="ECO:0000313" key="3">
    <source>
        <dbReference type="EMBL" id="UJO24949.1"/>
    </source>
</evidence>
<feature type="transmembrane region" description="Helical" evidence="1">
    <location>
        <begin position="519"/>
        <end position="537"/>
    </location>
</feature>
<accession>A0A9Q8PM78</accession>
<proteinExistence type="predicted"/>
<evidence type="ECO:0000259" key="2">
    <source>
        <dbReference type="Pfam" id="PF06985"/>
    </source>
</evidence>
<evidence type="ECO:0000256" key="1">
    <source>
        <dbReference type="SAM" id="Phobius"/>
    </source>
</evidence>
<dbReference type="EMBL" id="CP090175">
    <property type="protein sequence ID" value="UJO24949.1"/>
    <property type="molecule type" value="Genomic_DNA"/>
</dbReference>
<dbReference type="InterPro" id="IPR010730">
    <property type="entry name" value="HET"/>
</dbReference>
<reference evidence="3" key="2">
    <citation type="journal article" date="2022" name="Microb. Genom.">
        <title>A chromosome-scale genome assembly of the tomato pathogen Cladosporium fulvum reveals a compartmentalized genome architecture and the presence of a dispensable chromosome.</title>
        <authorList>
            <person name="Zaccaron A.Z."/>
            <person name="Chen L.H."/>
            <person name="Samaras A."/>
            <person name="Stergiopoulos I."/>
        </authorList>
    </citation>
    <scope>NUCLEOTIDE SEQUENCE</scope>
    <source>
        <strain evidence="3">Race5_Kim</strain>
    </source>
</reference>
<evidence type="ECO:0000313" key="4">
    <source>
        <dbReference type="Proteomes" id="UP000756132"/>
    </source>
</evidence>
<dbReference type="AlphaFoldDB" id="A0A9Q8PM78"/>
<dbReference type="KEGG" id="ffu:CLAFUR5_14475"/>
<organism evidence="3 4">
    <name type="scientific">Passalora fulva</name>
    <name type="common">Tomato leaf mold</name>
    <name type="synonym">Cladosporium fulvum</name>
    <dbReference type="NCBI Taxonomy" id="5499"/>
    <lineage>
        <taxon>Eukaryota</taxon>
        <taxon>Fungi</taxon>
        <taxon>Dikarya</taxon>
        <taxon>Ascomycota</taxon>
        <taxon>Pezizomycotina</taxon>
        <taxon>Dothideomycetes</taxon>
        <taxon>Dothideomycetidae</taxon>
        <taxon>Mycosphaerellales</taxon>
        <taxon>Mycosphaerellaceae</taxon>
        <taxon>Fulvia</taxon>
    </lineage>
</organism>
<sequence>MRLIHTTDLYLRSFSQNIPKYAILSHRWAENDDDEVTFRQFCRKDNTTSTGHLKIERACALARSGGIEWLWVDTCCIDASSSAELSEAINPMFAWYRDSTICYAFLTDQDVRYFEPLPNHVPFIYSHEAAAQANYSPVDADFSTSWFGRGWTLQELLAPRAMQFYHTASDPSIKPLPLGTKSSLCNILSSIAGIERAFLSGHTSLSTASVSKRMYWASRRRTTRTEDIAYCLLGLFDVNMSLLYGEGAKAFTRLQEAIIAQSDDETIFAWTALVESTKNPWSAQQGLAPRGMLANSPAEFWRFPCLRRGREFYDRPPYRTTNRGLEFPIAIDSMRTLLSSSLYGRVILAAGEADVLVSLQCTCDCRGAGDGGSFAVLMCREAQDQGRQGLDPASPQGIWSRRSALKLFWHTPKWLFRFPMGHHLIHVAAPSQARTVRTTNHRDLEKLTPYRPAGMILSMTRSSCASSLLLMSCFEHVLGPLLTLNIYLVGWSMAGYSLLYLGLGALLSSTGVLQRVDNIGMMISLVLAAWQLPYVAMRYATETGMYWKSVRRGDTNGSGRGRSGHVPRSLRELYLNGHLLVMIFFGATACSLMLVNYFVREGRVPDTGSYA</sequence>
<dbReference type="PANTHER" id="PTHR10622">
    <property type="entry name" value="HET DOMAIN-CONTAINING PROTEIN"/>
    <property type="match status" value="1"/>
</dbReference>
<keyword evidence="1" id="KW-1133">Transmembrane helix</keyword>